<dbReference type="InterPro" id="IPR036427">
    <property type="entry name" value="Bromodomain-like_sf"/>
</dbReference>
<protein>
    <recommendedName>
        <fullName evidence="4">Bromo domain-containing protein</fullName>
    </recommendedName>
</protein>
<dbReference type="SUPFAM" id="SSF47370">
    <property type="entry name" value="Bromodomain"/>
    <property type="match status" value="1"/>
</dbReference>
<feature type="compositionally biased region" description="Acidic residues" evidence="3">
    <location>
        <begin position="372"/>
        <end position="381"/>
    </location>
</feature>
<feature type="compositionally biased region" description="Basic and acidic residues" evidence="3">
    <location>
        <begin position="134"/>
        <end position="148"/>
    </location>
</feature>
<feature type="compositionally biased region" description="Low complexity" evidence="3">
    <location>
        <begin position="325"/>
        <end position="342"/>
    </location>
</feature>
<proteinExistence type="predicted"/>
<reference evidence="5" key="1">
    <citation type="journal article" date="2021" name="Genome Biol. Evol.">
        <title>The assembled and annotated genome of the fairy-ring fungus Marasmius oreades.</title>
        <authorList>
            <person name="Hiltunen M."/>
            <person name="Ament-Velasquez S.L."/>
            <person name="Johannesson H."/>
        </authorList>
    </citation>
    <scope>NUCLEOTIDE SEQUENCE</scope>
    <source>
        <strain evidence="5">03SP1</strain>
    </source>
</reference>
<comment type="caution">
    <text evidence="5">The sequence shown here is derived from an EMBL/GenBank/DDBJ whole genome shotgun (WGS) entry which is preliminary data.</text>
</comment>
<evidence type="ECO:0000259" key="4">
    <source>
        <dbReference type="PROSITE" id="PS50014"/>
    </source>
</evidence>
<feature type="compositionally biased region" description="Polar residues" evidence="3">
    <location>
        <begin position="150"/>
        <end position="165"/>
    </location>
</feature>
<dbReference type="GO" id="GO:0035267">
    <property type="term" value="C:NuA4 histone acetyltransferase complex"/>
    <property type="evidence" value="ECO:0007669"/>
    <property type="project" value="TreeGrafter"/>
</dbReference>
<dbReference type="AlphaFoldDB" id="A0A9P8AD42"/>
<dbReference type="Pfam" id="PF00439">
    <property type="entry name" value="Bromodomain"/>
    <property type="match status" value="1"/>
</dbReference>
<dbReference type="InterPro" id="IPR001487">
    <property type="entry name" value="Bromodomain"/>
</dbReference>
<dbReference type="EMBL" id="CM032182">
    <property type="protein sequence ID" value="KAG7096930.1"/>
    <property type="molecule type" value="Genomic_DNA"/>
</dbReference>
<evidence type="ECO:0000256" key="3">
    <source>
        <dbReference type="SAM" id="MobiDB-lite"/>
    </source>
</evidence>
<feature type="compositionally biased region" description="Acidic residues" evidence="3">
    <location>
        <begin position="243"/>
        <end position="253"/>
    </location>
</feature>
<feature type="domain" description="Bromo" evidence="4">
    <location>
        <begin position="511"/>
        <end position="581"/>
    </location>
</feature>
<accession>A0A9P8AD42</accession>
<dbReference type="Proteomes" id="UP001049176">
    <property type="component" value="Chromosome 2"/>
</dbReference>
<feature type="region of interest" description="Disordered" evidence="3">
    <location>
        <begin position="134"/>
        <end position="496"/>
    </location>
</feature>
<gene>
    <name evidence="5" type="ORF">E1B28_004331</name>
</gene>
<sequence>MTRRDPDVSALTNLDALILAQAVYELGGDSWSDVAKLLSKHPLLSHPKSFFTPQSCQAFYTHLRREASLEITEEDVAVRAPLNLKLAKVRYQARYIQLRELIGEEEEKFKRIWSEIETIRNGQNSAVIQLESKERTDEATQLHMEDAAKPSSSTPGVTFTSTTEIEPSREAHSRDPEEPPSGAVSGPEPTEGARELGLSDTEIIHAQTKDRETKDEQEATQKADDDTSSLSNAPSPQPIQIDDLFEPETEENEDIPREPEQQKPGQVHSFGLELSDSVPEAQDSMVVDEATSHLPSGAEQIRTEEPVDVSSPDVQPQREISTPMEVEGQPSGSSGPSEPPIETLKRTSPHIGDHNNDRPVVERTSEPVSAEDGGESSDDEPLNIHKNRKASRRGKSSAAAARAAKARRRRKSSAAVEILPTDQDQDGKPEDIGSPDPEAISTKQQGKRRASVLEDHDTRDKKRARDGSEPAEEEDSGSISASVARARRRADAQTPAKKFQNVIGMLHSQISQHRNGTIFHNPIRDSEAPDYHDIVKRPMDLKTVKTKIRDGVITNSLEFQRDIYLMFANAMMYNRPGSDVYVMAEDMMLDCEDYIQTFRQTEGFLRGSQR</sequence>
<feature type="compositionally biased region" description="Basic residues" evidence="3">
    <location>
        <begin position="385"/>
        <end position="395"/>
    </location>
</feature>
<organism evidence="5 6">
    <name type="scientific">Marasmius oreades</name>
    <name type="common">fairy-ring Marasmius</name>
    <dbReference type="NCBI Taxonomy" id="181124"/>
    <lineage>
        <taxon>Eukaryota</taxon>
        <taxon>Fungi</taxon>
        <taxon>Dikarya</taxon>
        <taxon>Basidiomycota</taxon>
        <taxon>Agaricomycotina</taxon>
        <taxon>Agaricomycetes</taxon>
        <taxon>Agaricomycetidae</taxon>
        <taxon>Agaricales</taxon>
        <taxon>Marasmiineae</taxon>
        <taxon>Marasmiaceae</taxon>
        <taxon>Marasmius</taxon>
    </lineage>
</organism>
<feature type="compositionally biased region" description="Basic and acidic residues" evidence="3">
    <location>
        <begin position="207"/>
        <end position="225"/>
    </location>
</feature>
<evidence type="ECO:0000256" key="2">
    <source>
        <dbReference type="PROSITE-ProRule" id="PRU00035"/>
    </source>
</evidence>
<dbReference type="PANTHER" id="PTHR15398:SF4">
    <property type="entry name" value="BROMODOMAIN-CONTAINING PROTEIN 8 ISOFORM X1"/>
    <property type="match status" value="1"/>
</dbReference>
<dbReference type="PRINTS" id="PR00503">
    <property type="entry name" value="BROMODOMAIN"/>
</dbReference>
<keyword evidence="1 2" id="KW-0103">Bromodomain</keyword>
<feature type="compositionally biased region" description="Basic and acidic residues" evidence="3">
    <location>
        <begin position="351"/>
        <end position="365"/>
    </location>
</feature>
<dbReference type="PROSITE" id="PS50014">
    <property type="entry name" value="BROMODOMAIN_2"/>
    <property type="match status" value="1"/>
</dbReference>
<keyword evidence="6" id="KW-1185">Reference proteome</keyword>
<dbReference type="GeneID" id="66073407"/>
<name>A0A9P8AD42_9AGAR</name>
<dbReference type="Gene3D" id="1.20.920.10">
    <property type="entry name" value="Bromodomain-like"/>
    <property type="match status" value="1"/>
</dbReference>
<dbReference type="OrthoDB" id="1742084at2759"/>
<evidence type="ECO:0000256" key="1">
    <source>
        <dbReference type="ARBA" id="ARBA00023117"/>
    </source>
</evidence>
<dbReference type="SMART" id="SM00297">
    <property type="entry name" value="BROMO"/>
    <property type="match status" value="1"/>
</dbReference>
<evidence type="ECO:0000313" key="5">
    <source>
        <dbReference type="EMBL" id="KAG7096930.1"/>
    </source>
</evidence>
<feature type="compositionally biased region" description="Basic and acidic residues" evidence="3">
    <location>
        <begin position="451"/>
        <end position="468"/>
    </location>
</feature>
<dbReference type="PANTHER" id="PTHR15398">
    <property type="entry name" value="BROMODOMAIN-CONTAINING PROTEIN 8"/>
    <property type="match status" value="1"/>
</dbReference>
<dbReference type="RefSeq" id="XP_043013400.1">
    <property type="nucleotide sequence ID" value="XM_043148798.1"/>
</dbReference>
<dbReference type="GO" id="GO:0006325">
    <property type="term" value="P:chromatin organization"/>
    <property type="evidence" value="ECO:0007669"/>
    <property type="project" value="UniProtKB-ARBA"/>
</dbReference>
<dbReference type="KEGG" id="more:E1B28_004331"/>
<feature type="compositionally biased region" description="Basic and acidic residues" evidence="3">
    <location>
        <begin position="166"/>
        <end position="177"/>
    </location>
</feature>
<evidence type="ECO:0000313" key="6">
    <source>
        <dbReference type="Proteomes" id="UP001049176"/>
    </source>
</evidence>